<protein>
    <recommendedName>
        <fullName evidence="3">Arrestin-like N-terminal domain-containing protein</fullName>
    </recommendedName>
</protein>
<dbReference type="InterPro" id="IPR050357">
    <property type="entry name" value="Arrestin_domain-protein"/>
</dbReference>
<dbReference type="InterPro" id="IPR014756">
    <property type="entry name" value="Ig_E-set"/>
</dbReference>
<proteinExistence type="inferred from homology"/>
<dbReference type="AlphaFoldDB" id="C3YGK8"/>
<name>C3YGK8_BRAFL</name>
<evidence type="ECO:0000313" key="4">
    <source>
        <dbReference type="EMBL" id="EEN60518.1"/>
    </source>
</evidence>
<evidence type="ECO:0000256" key="1">
    <source>
        <dbReference type="ARBA" id="ARBA00005298"/>
    </source>
</evidence>
<dbReference type="Pfam" id="PF00339">
    <property type="entry name" value="Arrestin_N"/>
    <property type="match status" value="1"/>
</dbReference>
<feature type="compositionally biased region" description="Basic residues" evidence="2">
    <location>
        <begin position="280"/>
        <end position="295"/>
    </location>
</feature>
<dbReference type="EMBL" id="GG666512">
    <property type="protein sequence ID" value="EEN60518.1"/>
    <property type="molecule type" value="Genomic_DNA"/>
</dbReference>
<dbReference type="PANTHER" id="PTHR11188:SF176">
    <property type="entry name" value="ARRESTIN DOMAIN-CONTAINING PROTEIN 1"/>
    <property type="match status" value="1"/>
</dbReference>
<dbReference type="InterPro" id="IPR011021">
    <property type="entry name" value="Arrestin-like_N"/>
</dbReference>
<dbReference type="eggNOG" id="KOG3780">
    <property type="taxonomic scope" value="Eukaryota"/>
</dbReference>
<dbReference type="InParanoid" id="C3YGK8"/>
<dbReference type="InterPro" id="IPR014752">
    <property type="entry name" value="Arrestin-like_C"/>
</dbReference>
<accession>C3YGK8</accession>
<feature type="domain" description="Arrestin-like N-terminal" evidence="3">
    <location>
        <begin position="7"/>
        <end position="146"/>
    </location>
</feature>
<gene>
    <name evidence="4" type="ORF">BRAFLDRAFT_79350</name>
</gene>
<evidence type="ECO:0000256" key="2">
    <source>
        <dbReference type="SAM" id="MobiDB-lite"/>
    </source>
</evidence>
<feature type="region of interest" description="Disordered" evidence="2">
    <location>
        <begin position="275"/>
        <end position="295"/>
    </location>
</feature>
<evidence type="ECO:0000259" key="3">
    <source>
        <dbReference type="Pfam" id="PF00339"/>
    </source>
</evidence>
<dbReference type="PANTHER" id="PTHR11188">
    <property type="entry name" value="ARRESTIN DOMAIN CONTAINING PROTEIN"/>
    <property type="match status" value="1"/>
</dbReference>
<reference evidence="4" key="1">
    <citation type="journal article" date="2008" name="Nature">
        <title>The amphioxus genome and the evolution of the chordate karyotype.</title>
        <authorList>
            <consortium name="US DOE Joint Genome Institute (JGI-PGF)"/>
            <person name="Putnam N.H."/>
            <person name="Butts T."/>
            <person name="Ferrier D.E.K."/>
            <person name="Furlong R.F."/>
            <person name="Hellsten U."/>
            <person name="Kawashima T."/>
            <person name="Robinson-Rechavi M."/>
            <person name="Shoguchi E."/>
            <person name="Terry A."/>
            <person name="Yu J.-K."/>
            <person name="Benito-Gutierrez E.L."/>
            <person name="Dubchak I."/>
            <person name="Garcia-Fernandez J."/>
            <person name="Gibson-Brown J.J."/>
            <person name="Grigoriev I.V."/>
            <person name="Horton A.C."/>
            <person name="de Jong P.J."/>
            <person name="Jurka J."/>
            <person name="Kapitonov V.V."/>
            <person name="Kohara Y."/>
            <person name="Kuroki Y."/>
            <person name="Lindquist E."/>
            <person name="Lucas S."/>
            <person name="Osoegawa K."/>
            <person name="Pennacchio L.A."/>
            <person name="Salamov A.A."/>
            <person name="Satou Y."/>
            <person name="Sauka-Spengler T."/>
            <person name="Schmutz J."/>
            <person name="Shin-I T."/>
            <person name="Toyoda A."/>
            <person name="Bronner-Fraser M."/>
            <person name="Fujiyama A."/>
            <person name="Holland L.Z."/>
            <person name="Holland P.W.H."/>
            <person name="Satoh N."/>
            <person name="Rokhsar D.S."/>
        </authorList>
    </citation>
    <scope>NUCLEOTIDE SEQUENCE [LARGE SCALE GENOMIC DNA]</scope>
    <source>
        <strain evidence="4">S238N-H82</strain>
        <tissue evidence="4">Testes</tissue>
    </source>
</reference>
<dbReference type="SUPFAM" id="SSF81296">
    <property type="entry name" value="E set domains"/>
    <property type="match status" value="2"/>
</dbReference>
<organism>
    <name type="scientific">Branchiostoma floridae</name>
    <name type="common">Florida lancelet</name>
    <name type="synonym">Amphioxus</name>
    <dbReference type="NCBI Taxonomy" id="7739"/>
    <lineage>
        <taxon>Eukaryota</taxon>
        <taxon>Metazoa</taxon>
        <taxon>Chordata</taxon>
        <taxon>Cephalochordata</taxon>
        <taxon>Leptocardii</taxon>
        <taxon>Amphioxiformes</taxon>
        <taxon>Branchiostomatidae</taxon>
        <taxon>Branchiostoma</taxon>
    </lineage>
</organism>
<comment type="similarity">
    <text evidence="1">Belongs to the arrestin family.</text>
</comment>
<dbReference type="Gene3D" id="2.60.40.640">
    <property type="match status" value="2"/>
</dbReference>
<sequence length="295" mass="33063">MEKLRQFAIEFDERKDVFEPGEFVKGHVVVDLAEKIKIKGLRLQFHGRSKVSFDIGEDSYMASETYLSHEVTLFGHEQGQTGDDTVTSHVLPAGRHAFPFQVQLLADGLPCSFEWEHYGYVRYITKATIGKPYSYSSTEKVFKVLDKGEEEDSWEGFSRIHPPNMVRSNRDEEATAAECCSTTTGPVELRVALQAQPDRTVYCPGEVIAIRGTVENNSSYNILYVAAGLVQVANLLGAAAGVYSSALRMCKLETLENRRRTLCIKFAHVMTASERTIRPPAKHASTRTRPKPKKL</sequence>